<evidence type="ECO:0000259" key="2">
    <source>
        <dbReference type="Pfam" id="PF08240"/>
    </source>
</evidence>
<dbReference type="InterPro" id="IPR050129">
    <property type="entry name" value="Zn_alcohol_dh"/>
</dbReference>
<dbReference type="Gene3D" id="3.90.180.10">
    <property type="entry name" value="Medium-chain alcohol dehydrogenases, catalytic domain"/>
    <property type="match status" value="1"/>
</dbReference>
<dbReference type="PANTHER" id="PTHR43401">
    <property type="entry name" value="L-THREONINE 3-DEHYDROGENASE"/>
    <property type="match status" value="1"/>
</dbReference>
<dbReference type="AlphaFoldDB" id="A0A916VDA9"/>
<dbReference type="InterPro" id="IPR013154">
    <property type="entry name" value="ADH-like_N"/>
</dbReference>
<dbReference type="Proteomes" id="UP000613208">
    <property type="component" value="Unassembled WGS sequence"/>
</dbReference>
<dbReference type="Pfam" id="PF08240">
    <property type="entry name" value="ADH_N"/>
    <property type="match status" value="1"/>
</dbReference>
<dbReference type="InterPro" id="IPR036291">
    <property type="entry name" value="NAD(P)-bd_dom_sf"/>
</dbReference>
<gene>
    <name evidence="3" type="ORF">ANBU17_18680</name>
</gene>
<evidence type="ECO:0000313" key="3">
    <source>
        <dbReference type="EMBL" id="GFO85521.1"/>
    </source>
</evidence>
<evidence type="ECO:0000256" key="1">
    <source>
        <dbReference type="ARBA" id="ARBA00023002"/>
    </source>
</evidence>
<protein>
    <submittedName>
        <fullName evidence="3">L-sorbose 1-phosphate reductase</fullName>
    </submittedName>
</protein>
<dbReference type="InterPro" id="IPR011032">
    <property type="entry name" value="GroES-like_sf"/>
</dbReference>
<name>A0A916VDA9_9FIRM</name>
<dbReference type="RefSeq" id="WP_201311226.1">
    <property type="nucleotide sequence ID" value="NZ_BLYI01000043.1"/>
</dbReference>
<keyword evidence="4" id="KW-1185">Reference proteome</keyword>
<dbReference type="SUPFAM" id="SSF50129">
    <property type="entry name" value="GroES-like"/>
    <property type="match status" value="1"/>
</dbReference>
<proteinExistence type="predicted"/>
<organism evidence="3 4">
    <name type="scientific">Anaerostipes butyraticus</name>
    <dbReference type="NCBI Taxonomy" id="645466"/>
    <lineage>
        <taxon>Bacteria</taxon>
        <taxon>Bacillati</taxon>
        <taxon>Bacillota</taxon>
        <taxon>Clostridia</taxon>
        <taxon>Lachnospirales</taxon>
        <taxon>Lachnospiraceae</taxon>
        <taxon>Anaerostipes</taxon>
    </lineage>
</organism>
<dbReference type="EMBL" id="BLYI01000043">
    <property type="protein sequence ID" value="GFO85521.1"/>
    <property type="molecule type" value="Genomic_DNA"/>
</dbReference>
<feature type="domain" description="Alcohol dehydrogenase-like N-terminal" evidence="2">
    <location>
        <begin position="26"/>
        <end position="96"/>
    </location>
</feature>
<accession>A0A916VDA9</accession>
<evidence type="ECO:0000313" key="4">
    <source>
        <dbReference type="Proteomes" id="UP000613208"/>
    </source>
</evidence>
<comment type="caution">
    <text evidence="3">The sequence shown here is derived from an EMBL/GenBank/DDBJ whole genome shotgun (WGS) entry which is preliminary data.</text>
</comment>
<dbReference type="SUPFAM" id="SSF51735">
    <property type="entry name" value="NAD(P)-binding Rossmann-fold domains"/>
    <property type="match status" value="1"/>
</dbReference>
<dbReference type="GO" id="GO:0016491">
    <property type="term" value="F:oxidoreductase activity"/>
    <property type="evidence" value="ECO:0007669"/>
    <property type="project" value="UniProtKB-KW"/>
</dbReference>
<keyword evidence="1" id="KW-0560">Oxidoreductase</keyword>
<dbReference type="PANTHER" id="PTHR43401:SF2">
    <property type="entry name" value="L-THREONINE 3-DEHYDROGENASE"/>
    <property type="match status" value="1"/>
</dbReference>
<sequence>MVTKAVRLYGEMDVRLEEFQLPEMKEDEILAEVVTDSLCMSSYKAVTQAQRHKKVPEDIEENPVILGHEFCGRILQVGEKWKDQYQPGDKFVIQPNIGDKRGYAPGYSFRWMGGDATKIIFSNQVMENGSLLKYQGDTFFEGSLVEPLSCVVGAFNAQYHMKEMYSHEHVMGIREGGAMALLGATGPMGFLAIDFAIHGPKKPSVLVVTGRTQSKIDMAEKLYPVKEAAQNGVKLVYVNTRNMEDTAQTLCQYTEDQAGFDDVMIFAPDREMVSYGADMLKYDGCLNFFSGPADTAFSADVNFYDIHYNSTHFVGTSGGNTADMKQSIELIENKTVNAAKIVTHVLGLDQAAETTKHLPEIGGGKKIVYTHHKYPVIEVDKIGEISENNFIKGLKTILAKHGYLWSGEAERYFMNNAPDI</sequence>
<dbReference type="Gene3D" id="3.40.50.720">
    <property type="entry name" value="NAD(P)-binding Rossmann-like Domain"/>
    <property type="match status" value="1"/>
</dbReference>
<reference evidence="3" key="1">
    <citation type="submission" date="2020-06" db="EMBL/GenBank/DDBJ databases">
        <title>Characterization of fructooligosaccharide metabolism and fructooligosaccharide-degrading enzymes in human commensal butyrate producers.</title>
        <authorList>
            <person name="Tanno H."/>
            <person name="Fujii T."/>
            <person name="Hirano K."/>
            <person name="Maeno S."/>
            <person name="Tonozuka T."/>
            <person name="Sakamoto M."/>
            <person name="Ohkuma M."/>
            <person name="Tochio T."/>
            <person name="Endo A."/>
        </authorList>
    </citation>
    <scope>NUCLEOTIDE SEQUENCE</scope>
    <source>
        <strain evidence="3">JCM 17466</strain>
    </source>
</reference>